<reference evidence="2" key="2">
    <citation type="submission" date="2020-09" db="EMBL/GenBank/DDBJ databases">
        <authorList>
            <person name="Sun Q."/>
            <person name="Zhou Y."/>
        </authorList>
    </citation>
    <scope>NUCLEOTIDE SEQUENCE</scope>
    <source>
        <strain evidence="2">CGMCC 1.12919</strain>
    </source>
</reference>
<evidence type="ECO:0000313" key="2">
    <source>
        <dbReference type="EMBL" id="GGC81278.1"/>
    </source>
</evidence>
<dbReference type="RefSeq" id="WP_188611324.1">
    <property type="nucleotide sequence ID" value="NZ_BMGG01000008.1"/>
</dbReference>
<proteinExistence type="predicted"/>
<gene>
    <name evidence="2" type="ORF">GCM10010994_44060</name>
</gene>
<keyword evidence="3" id="KW-1185">Reference proteome</keyword>
<keyword evidence="1" id="KW-0472">Membrane</keyword>
<dbReference type="AlphaFoldDB" id="A0A916UP28"/>
<keyword evidence="1" id="KW-0812">Transmembrane</keyword>
<feature type="transmembrane region" description="Helical" evidence="1">
    <location>
        <begin position="73"/>
        <end position="95"/>
    </location>
</feature>
<name>A0A916UP28_9HYPH</name>
<feature type="transmembrane region" description="Helical" evidence="1">
    <location>
        <begin position="50"/>
        <end position="68"/>
    </location>
</feature>
<evidence type="ECO:0000313" key="3">
    <source>
        <dbReference type="Proteomes" id="UP000637002"/>
    </source>
</evidence>
<keyword evidence="1" id="KW-1133">Transmembrane helix</keyword>
<organism evidence="2 3">
    <name type="scientific">Chelatococcus reniformis</name>
    <dbReference type="NCBI Taxonomy" id="1494448"/>
    <lineage>
        <taxon>Bacteria</taxon>
        <taxon>Pseudomonadati</taxon>
        <taxon>Pseudomonadota</taxon>
        <taxon>Alphaproteobacteria</taxon>
        <taxon>Hyphomicrobiales</taxon>
        <taxon>Chelatococcaceae</taxon>
        <taxon>Chelatococcus</taxon>
    </lineage>
</organism>
<comment type="caution">
    <text evidence="2">The sequence shown here is derived from an EMBL/GenBank/DDBJ whole genome shotgun (WGS) entry which is preliminary data.</text>
</comment>
<sequence length="103" mass="10762">MSTLFIIFLVLAAATTALFFAGYARGVRIALASYADDRVEVDDSGDLSTYWWPIALAVLGAAMIIALVGVSPVFIYVAPLLALITAAGNGLAFFIDDDATGAE</sequence>
<evidence type="ECO:0000256" key="1">
    <source>
        <dbReference type="SAM" id="Phobius"/>
    </source>
</evidence>
<dbReference type="Proteomes" id="UP000637002">
    <property type="component" value="Unassembled WGS sequence"/>
</dbReference>
<accession>A0A916UP28</accession>
<reference evidence="2" key="1">
    <citation type="journal article" date="2014" name="Int. J. Syst. Evol. Microbiol.">
        <title>Complete genome sequence of Corynebacterium casei LMG S-19264T (=DSM 44701T), isolated from a smear-ripened cheese.</title>
        <authorList>
            <consortium name="US DOE Joint Genome Institute (JGI-PGF)"/>
            <person name="Walter F."/>
            <person name="Albersmeier A."/>
            <person name="Kalinowski J."/>
            <person name="Ruckert C."/>
        </authorList>
    </citation>
    <scope>NUCLEOTIDE SEQUENCE</scope>
    <source>
        <strain evidence="2">CGMCC 1.12919</strain>
    </source>
</reference>
<dbReference type="EMBL" id="BMGG01000008">
    <property type="protein sequence ID" value="GGC81278.1"/>
    <property type="molecule type" value="Genomic_DNA"/>
</dbReference>
<protein>
    <submittedName>
        <fullName evidence="2">Uncharacterized protein</fullName>
    </submittedName>
</protein>